<evidence type="ECO:0000256" key="1">
    <source>
        <dbReference type="ARBA" id="ARBA00007626"/>
    </source>
</evidence>
<dbReference type="InterPro" id="IPR011990">
    <property type="entry name" value="TPR-like_helical_dom_sf"/>
</dbReference>
<reference evidence="4" key="1">
    <citation type="submission" date="2019-08" db="EMBL/GenBank/DDBJ databases">
        <title>Reference gene set and small RNA set construction with multiple tissues from Davidia involucrata Baill.</title>
        <authorList>
            <person name="Yang H."/>
            <person name="Zhou C."/>
            <person name="Li G."/>
            <person name="Wang J."/>
            <person name="Gao P."/>
            <person name="Wang M."/>
            <person name="Wang R."/>
            <person name="Zhao Y."/>
        </authorList>
    </citation>
    <scope>NUCLEOTIDE SEQUENCE</scope>
    <source>
        <tissue evidence="4">Mixed with DoveR01_LX</tissue>
    </source>
</reference>
<dbReference type="NCBIfam" id="TIGR00756">
    <property type="entry name" value="PPR"/>
    <property type="match status" value="2"/>
</dbReference>
<name>A0A5B7AWB7_DAVIN</name>
<comment type="similarity">
    <text evidence="1">Belongs to the PPR family. P subfamily.</text>
</comment>
<dbReference type="GO" id="GO:0031930">
    <property type="term" value="P:mitochondria-nucleus signaling pathway"/>
    <property type="evidence" value="ECO:0007669"/>
    <property type="project" value="TreeGrafter"/>
</dbReference>
<proteinExistence type="inferred from homology"/>
<dbReference type="GO" id="GO:0010019">
    <property type="term" value="P:chloroplast-nucleus signaling pathway"/>
    <property type="evidence" value="ECO:0007669"/>
    <property type="project" value="TreeGrafter"/>
</dbReference>
<dbReference type="EMBL" id="GHES01029836">
    <property type="protein sequence ID" value="MPA60395.1"/>
    <property type="molecule type" value="Transcribed_RNA"/>
</dbReference>
<dbReference type="PANTHER" id="PTHR47936">
    <property type="entry name" value="PPR_LONG DOMAIN-CONTAINING PROTEIN"/>
    <property type="match status" value="1"/>
</dbReference>
<keyword evidence="2" id="KW-0677">Repeat</keyword>
<dbReference type="AlphaFoldDB" id="A0A5B7AWB7"/>
<feature type="repeat" description="PPR" evidence="3">
    <location>
        <begin position="50"/>
        <end position="84"/>
    </location>
</feature>
<sequence>MLIHDCLENVTNGPMGFKYTLTILHVCKSNNAGKVIEVLDEMMQQGCPPDDITYSAIIYGMCKHGTLEEARKVFANMREHKLLTESNLIVYDEILIDHMKKKTADLVLSGLKFFGLESKLKAKGCKLLPS</sequence>
<protein>
    <recommendedName>
        <fullName evidence="5">Pentatricopeptide repeat-containing protein</fullName>
    </recommendedName>
</protein>
<evidence type="ECO:0000256" key="2">
    <source>
        <dbReference type="ARBA" id="ARBA00022737"/>
    </source>
</evidence>
<dbReference type="Gene3D" id="1.25.40.10">
    <property type="entry name" value="Tetratricopeptide repeat domain"/>
    <property type="match status" value="1"/>
</dbReference>
<organism evidence="4">
    <name type="scientific">Davidia involucrata</name>
    <name type="common">Dove tree</name>
    <dbReference type="NCBI Taxonomy" id="16924"/>
    <lineage>
        <taxon>Eukaryota</taxon>
        <taxon>Viridiplantae</taxon>
        <taxon>Streptophyta</taxon>
        <taxon>Embryophyta</taxon>
        <taxon>Tracheophyta</taxon>
        <taxon>Spermatophyta</taxon>
        <taxon>Magnoliopsida</taxon>
        <taxon>eudicotyledons</taxon>
        <taxon>Gunneridae</taxon>
        <taxon>Pentapetalae</taxon>
        <taxon>asterids</taxon>
        <taxon>Cornales</taxon>
        <taxon>Nyssaceae</taxon>
        <taxon>Davidia</taxon>
    </lineage>
</organism>
<gene>
    <name evidence="4" type="ORF">Din_029836</name>
</gene>
<accession>A0A5B7AWB7</accession>
<dbReference type="PROSITE" id="PS51375">
    <property type="entry name" value="PPR"/>
    <property type="match status" value="1"/>
</dbReference>
<dbReference type="GO" id="GO:0009507">
    <property type="term" value="C:chloroplast"/>
    <property type="evidence" value="ECO:0007669"/>
    <property type="project" value="TreeGrafter"/>
</dbReference>
<dbReference type="Pfam" id="PF12854">
    <property type="entry name" value="PPR_1"/>
    <property type="match status" value="1"/>
</dbReference>
<evidence type="ECO:0000313" key="4">
    <source>
        <dbReference type="EMBL" id="MPA60395.1"/>
    </source>
</evidence>
<dbReference type="InterPro" id="IPR002885">
    <property type="entry name" value="PPR_rpt"/>
</dbReference>
<evidence type="ECO:0000256" key="3">
    <source>
        <dbReference type="PROSITE-ProRule" id="PRU00708"/>
    </source>
</evidence>
<evidence type="ECO:0008006" key="5">
    <source>
        <dbReference type="Google" id="ProtNLM"/>
    </source>
</evidence>
<dbReference type="PANTHER" id="PTHR47936:SF1">
    <property type="entry name" value="PENTATRICOPEPTIDE REPEAT-CONTAINING PROTEIN GUN1, CHLOROPLASTIC"/>
    <property type="match status" value="1"/>
</dbReference>